<keyword evidence="3" id="KW-1185">Reference proteome</keyword>
<reference evidence="2 3" key="1">
    <citation type="submission" date="2018-07" db="EMBL/GenBank/DDBJ databases">
        <title>The complete nuclear genome of the prasinophyte Chloropicon primus (CCMP1205).</title>
        <authorList>
            <person name="Pombert J.-F."/>
            <person name="Otis C."/>
            <person name="Turmel M."/>
            <person name="Lemieux C."/>
        </authorList>
    </citation>
    <scope>NUCLEOTIDE SEQUENCE [LARGE SCALE GENOMIC DNA]</scope>
    <source>
        <strain evidence="2 3">CCMP1205</strain>
    </source>
</reference>
<dbReference type="Proteomes" id="UP000316726">
    <property type="component" value="Chromosome 2"/>
</dbReference>
<feature type="compositionally biased region" description="Polar residues" evidence="1">
    <location>
        <begin position="147"/>
        <end position="159"/>
    </location>
</feature>
<proteinExistence type="predicted"/>
<gene>
    <name evidence="2" type="ORF">A3770_02p15880</name>
</gene>
<sequence length="201" mass="21819">MEGFRSPTRTFKLRGGEGVVHEGREREISTPFTTSSAGGLGLMEAPPAPRKKSFSPSTALRSREIRLKGLGDSGDSVTSDIDIAVSPVQTSRHALQARSLNFDMDARDDDVSEAPRDMPRVKDLAKVFGKVQLDTADKVLGRGKECSSSLLATPRNETATSRTGSSGSQGQRKRLYNQISQPPATPVIDFKEQKTESAWLN</sequence>
<dbReference type="AlphaFoldDB" id="A0A5B8MI71"/>
<protein>
    <submittedName>
        <fullName evidence="2">Uncharacterized protein</fullName>
    </submittedName>
</protein>
<feature type="compositionally biased region" description="Basic and acidic residues" evidence="1">
    <location>
        <begin position="19"/>
        <end position="28"/>
    </location>
</feature>
<feature type="compositionally biased region" description="Low complexity" evidence="1">
    <location>
        <begin position="160"/>
        <end position="170"/>
    </location>
</feature>
<name>A0A5B8MI71_9CHLO</name>
<organism evidence="2 3">
    <name type="scientific">Chloropicon primus</name>
    <dbReference type="NCBI Taxonomy" id="1764295"/>
    <lineage>
        <taxon>Eukaryota</taxon>
        <taxon>Viridiplantae</taxon>
        <taxon>Chlorophyta</taxon>
        <taxon>Chloropicophyceae</taxon>
        <taxon>Chloropicales</taxon>
        <taxon>Chloropicaceae</taxon>
        <taxon>Chloropicon</taxon>
    </lineage>
</organism>
<feature type="region of interest" description="Disordered" evidence="1">
    <location>
        <begin position="147"/>
        <end position="201"/>
    </location>
</feature>
<evidence type="ECO:0000313" key="3">
    <source>
        <dbReference type="Proteomes" id="UP000316726"/>
    </source>
</evidence>
<dbReference type="EMBL" id="CP031035">
    <property type="protein sequence ID" value="QDZ19070.1"/>
    <property type="molecule type" value="Genomic_DNA"/>
</dbReference>
<feature type="region of interest" description="Disordered" evidence="1">
    <location>
        <begin position="1"/>
        <end position="60"/>
    </location>
</feature>
<accession>A0A5B8MI71</accession>
<evidence type="ECO:0000256" key="1">
    <source>
        <dbReference type="SAM" id="MobiDB-lite"/>
    </source>
</evidence>
<evidence type="ECO:0000313" key="2">
    <source>
        <dbReference type="EMBL" id="QDZ19070.1"/>
    </source>
</evidence>